<dbReference type="PANTHER" id="PTHR32470">
    <property type="entry name" value="ADH DEHYDROGENASE [UBIQUINONE] 1 ALPHA SUBCOMPLEX ASSEMBLY FACTOR 2"/>
    <property type="match status" value="1"/>
</dbReference>
<proteinExistence type="evidence at transcript level"/>
<dbReference type="InterPro" id="IPR007763">
    <property type="entry name" value="NDUFA12"/>
</dbReference>
<accession>A0A1E1WYY9</accession>
<reference evidence="3" key="1">
    <citation type="journal article" date="2017" name="Front. Cell. Infect. Microbiol.">
        <title>The Distinct Transcriptional Response of the Midgut of Amblyomma sculptum and Amblyomma aureolatum Ticks to Rickettsia rickettsii Correlates to Their Differences in Susceptibility to Infection.</title>
        <authorList>
            <person name="Martins L.A."/>
            <person name="Galletti M.F.B.M."/>
            <person name="Ribeiro J.M."/>
            <person name="Fujita A."/>
            <person name="Costa F.B."/>
            <person name="Labruna M.B."/>
            <person name="Daffre S."/>
            <person name="Fogaca A.C."/>
        </authorList>
    </citation>
    <scope>NUCLEOTIDE SEQUENCE</scope>
</reference>
<organism evidence="3">
    <name type="scientific">Amblyomma aureolatum</name>
    <dbReference type="NCBI Taxonomy" id="187763"/>
    <lineage>
        <taxon>Eukaryota</taxon>
        <taxon>Metazoa</taxon>
        <taxon>Ecdysozoa</taxon>
        <taxon>Arthropoda</taxon>
        <taxon>Chelicerata</taxon>
        <taxon>Arachnida</taxon>
        <taxon>Acari</taxon>
        <taxon>Parasitiformes</taxon>
        <taxon>Ixodida</taxon>
        <taxon>Ixodoidea</taxon>
        <taxon>Ixodidae</taxon>
        <taxon>Amblyomminae</taxon>
        <taxon>Amblyomma</taxon>
    </lineage>
</organism>
<evidence type="ECO:0000256" key="2">
    <source>
        <dbReference type="SAM" id="MobiDB-lite"/>
    </source>
</evidence>
<protein>
    <submittedName>
        <fullName evidence="3">Uncharacterized protein</fullName>
    </submittedName>
</protein>
<dbReference type="GO" id="GO:0032981">
    <property type="term" value="P:mitochondrial respiratory chain complex I assembly"/>
    <property type="evidence" value="ECO:0007669"/>
    <property type="project" value="TreeGrafter"/>
</dbReference>
<dbReference type="InterPro" id="IPR052618">
    <property type="entry name" value="ComplexI_NDUFA12"/>
</dbReference>
<sequence length="163" mass="18994">MSNGGRGVVVQIWKNFWSSITTKRNPGREVGRDHFGNKYFEIPADPSRGKRRPRRWFEPRIAENFTADMPAEWEAWLRGRRAVPPTQEEIANNQALMESKKQKAALLENAARQERERRHFGEVVRENPYSSFPLYDDYQRIQEGKEAEAQQDTLAPPKESPPK</sequence>
<name>A0A1E1WYY9_9ACAR</name>
<feature type="region of interest" description="Disordered" evidence="2">
    <location>
        <begin position="130"/>
        <end position="163"/>
    </location>
</feature>
<evidence type="ECO:0000256" key="1">
    <source>
        <dbReference type="ARBA" id="ARBA00007355"/>
    </source>
</evidence>
<comment type="similarity">
    <text evidence="1">Belongs to the complex I NDUFA12 subunit family.</text>
</comment>
<dbReference type="EMBL" id="GFAC01006925">
    <property type="protein sequence ID" value="JAT92263.1"/>
    <property type="molecule type" value="mRNA"/>
</dbReference>
<dbReference type="GO" id="GO:0005739">
    <property type="term" value="C:mitochondrion"/>
    <property type="evidence" value="ECO:0007669"/>
    <property type="project" value="TreeGrafter"/>
</dbReference>
<dbReference type="PANTHER" id="PTHR32470:SF2">
    <property type="entry name" value="NADH DEHYDROGENASE [UBIQUINONE] 1 ALPHA SUBCOMPLEX ASSEMBLY FACTOR 2"/>
    <property type="match status" value="1"/>
</dbReference>
<dbReference type="Pfam" id="PF05071">
    <property type="entry name" value="NDUFA12"/>
    <property type="match status" value="1"/>
</dbReference>
<evidence type="ECO:0000313" key="3">
    <source>
        <dbReference type="EMBL" id="JAT92263.1"/>
    </source>
</evidence>
<dbReference type="AlphaFoldDB" id="A0A1E1WYY9"/>
<dbReference type="GO" id="GO:0045271">
    <property type="term" value="C:respiratory chain complex I"/>
    <property type="evidence" value="ECO:0007669"/>
    <property type="project" value="InterPro"/>
</dbReference>
<feature type="compositionally biased region" description="Basic and acidic residues" evidence="2">
    <location>
        <begin position="137"/>
        <end position="148"/>
    </location>
</feature>